<dbReference type="PANTHER" id="PTHR35024">
    <property type="entry name" value="HYPOTHETICAL CYTOSOLIC PROTEIN"/>
    <property type="match status" value="1"/>
</dbReference>
<dbReference type="PANTHER" id="PTHR35024:SF4">
    <property type="entry name" value="POLYMER-FORMING CYTOSKELETAL PROTEIN"/>
    <property type="match status" value="1"/>
</dbReference>
<feature type="region of interest" description="Disordered" evidence="2">
    <location>
        <begin position="121"/>
        <end position="142"/>
    </location>
</feature>
<gene>
    <name evidence="3" type="ORF">JBKA6_0656</name>
</gene>
<protein>
    <recommendedName>
        <fullName evidence="5">Integral membrane protein CcmA involved in cell shape determination</fullName>
    </recommendedName>
</protein>
<evidence type="ECO:0000313" key="4">
    <source>
        <dbReference type="Proteomes" id="UP000243197"/>
    </source>
</evidence>
<dbReference type="AlphaFoldDB" id="A0A1J1E152"/>
<comment type="similarity">
    <text evidence="1">Belongs to the bactofilin family.</text>
</comment>
<dbReference type="RefSeq" id="WP_096685839.1">
    <property type="nucleotide sequence ID" value="NZ_AP014564.1"/>
</dbReference>
<name>A0A1J1E152_9FLAO</name>
<accession>A0A1J1E152</accession>
<keyword evidence="4" id="KW-1185">Reference proteome</keyword>
<evidence type="ECO:0000313" key="3">
    <source>
        <dbReference type="EMBL" id="BAV94669.1"/>
    </source>
</evidence>
<proteinExistence type="inferred from homology"/>
<evidence type="ECO:0008006" key="5">
    <source>
        <dbReference type="Google" id="ProtNLM"/>
    </source>
</evidence>
<dbReference type="InterPro" id="IPR007607">
    <property type="entry name" value="BacA/B"/>
</dbReference>
<dbReference type="EMBL" id="AP014564">
    <property type="protein sequence ID" value="BAV94669.1"/>
    <property type="molecule type" value="Genomic_DNA"/>
</dbReference>
<dbReference type="Pfam" id="PF04519">
    <property type="entry name" value="Bactofilin"/>
    <property type="match status" value="1"/>
</dbReference>
<sequence>MFLNKEEKTKKKVIDMENKVDKISETTTIKGSIVSLSNIRVDGSIIGDISCEGKVILGESGSIKGNINSNEASIEGKVEGNLIISDFLYIKPTANITGDVKTPKIAIEKGAIFNSTCTMSDTHKSKDTSNKSLNNIDGDIKK</sequence>
<organism evidence="3 4">
    <name type="scientific">Ichthyobacterium seriolicida</name>
    <dbReference type="NCBI Taxonomy" id="242600"/>
    <lineage>
        <taxon>Bacteria</taxon>
        <taxon>Pseudomonadati</taxon>
        <taxon>Bacteroidota</taxon>
        <taxon>Flavobacteriia</taxon>
        <taxon>Flavobacteriales</taxon>
        <taxon>Ichthyobacteriaceae</taxon>
        <taxon>Ichthyobacterium</taxon>
    </lineage>
</organism>
<dbReference type="KEGG" id="ise:JBKA6_0656"/>
<evidence type="ECO:0000256" key="2">
    <source>
        <dbReference type="SAM" id="MobiDB-lite"/>
    </source>
</evidence>
<evidence type="ECO:0000256" key="1">
    <source>
        <dbReference type="ARBA" id="ARBA00044755"/>
    </source>
</evidence>
<dbReference type="OrthoDB" id="5432602at2"/>
<dbReference type="Proteomes" id="UP000243197">
    <property type="component" value="Chromosome"/>
</dbReference>
<reference evidence="3 4" key="1">
    <citation type="submission" date="2014-03" db="EMBL/GenBank/DDBJ databases">
        <title>complete genome sequence of Flavobacteriaceae bacterium JBKA-6.</title>
        <authorList>
            <person name="Takano T."/>
            <person name="Nakamura Y."/>
            <person name="Takuma S."/>
            <person name="Yasuike M."/>
            <person name="Matsuyama T."/>
            <person name="Sakai T."/>
            <person name="Fujiwara A."/>
            <person name="Kimoto K."/>
            <person name="Fukuda Y."/>
            <person name="Kondo H."/>
            <person name="Hirono I."/>
            <person name="Nakayasu C."/>
        </authorList>
    </citation>
    <scope>NUCLEOTIDE SEQUENCE [LARGE SCALE GENOMIC DNA]</scope>
    <source>
        <strain evidence="3 4">JBKA-6</strain>
    </source>
</reference>